<gene>
    <name evidence="2" type="ORF">EAV92_07710</name>
</gene>
<dbReference type="AlphaFoldDB" id="A0A3G3JW36"/>
<sequence length="101" mass="11119">MGAAVIIWLIGMIIFFFFLYLVVQSAIDNTTMAGNIQEIKDLLQEMKSSRVQAASQQNDENTPADLETAAYEDCPACGNRVRVTDKTCPDCGLTLHSDSEN</sequence>
<reference evidence="2 3" key="1">
    <citation type="submission" date="2018-10" db="EMBL/GenBank/DDBJ databases">
        <title>Genome Sequence of Cohnella sp.</title>
        <authorList>
            <person name="Srinivasan S."/>
            <person name="Kim M.K."/>
        </authorList>
    </citation>
    <scope>NUCLEOTIDE SEQUENCE [LARGE SCALE GENOMIC DNA]</scope>
    <source>
        <strain evidence="2 3">18JY8-7</strain>
    </source>
</reference>
<dbReference type="EMBL" id="CP033433">
    <property type="protein sequence ID" value="AYQ72463.1"/>
    <property type="molecule type" value="Genomic_DNA"/>
</dbReference>
<accession>A0A3G3JW36</accession>
<dbReference type="RefSeq" id="WP_123040523.1">
    <property type="nucleotide sequence ID" value="NZ_CP033433.1"/>
</dbReference>
<keyword evidence="1" id="KW-1133">Transmembrane helix</keyword>
<keyword evidence="1" id="KW-0812">Transmembrane</keyword>
<keyword evidence="1" id="KW-0472">Membrane</keyword>
<feature type="transmembrane region" description="Helical" evidence="1">
    <location>
        <begin position="6"/>
        <end position="23"/>
    </location>
</feature>
<evidence type="ECO:0000256" key="1">
    <source>
        <dbReference type="SAM" id="Phobius"/>
    </source>
</evidence>
<dbReference type="KEGG" id="coh:EAV92_07710"/>
<evidence type="ECO:0000313" key="2">
    <source>
        <dbReference type="EMBL" id="AYQ72463.1"/>
    </source>
</evidence>
<dbReference type="Proteomes" id="UP000269097">
    <property type="component" value="Chromosome"/>
</dbReference>
<protein>
    <recommendedName>
        <fullName evidence="4">Zinc ribbon domain-containing protein</fullName>
    </recommendedName>
</protein>
<name>A0A3G3JW36_9BACL</name>
<proteinExistence type="predicted"/>
<keyword evidence="3" id="KW-1185">Reference proteome</keyword>
<organism evidence="2 3">
    <name type="scientific">Cohnella candidum</name>
    <dbReference type="NCBI Taxonomy" id="2674991"/>
    <lineage>
        <taxon>Bacteria</taxon>
        <taxon>Bacillati</taxon>
        <taxon>Bacillota</taxon>
        <taxon>Bacilli</taxon>
        <taxon>Bacillales</taxon>
        <taxon>Paenibacillaceae</taxon>
        <taxon>Cohnella</taxon>
    </lineage>
</organism>
<evidence type="ECO:0000313" key="3">
    <source>
        <dbReference type="Proteomes" id="UP000269097"/>
    </source>
</evidence>
<evidence type="ECO:0008006" key="4">
    <source>
        <dbReference type="Google" id="ProtNLM"/>
    </source>
</evidence>